<reference evidence="2 3" key="1">
    <citation type="journal article" date="2019" name="Int. J. Syst. Evol. Microbiol.">
        <title>The Global Catalogue of Microorganisms (GCM) 10K type strain sequencing project: providing services to taxonomists for standard genome sequencing and annotation.</title>
        <authorList>
            <consortium name="The Broad Institute Genomics Platform"/>
            <consortium name="The Broad Institute Genome Sequencing Center for Infectious Disease"/>
            <person name="Wu L."/>
            <person name="Ma J."/>
        </authorList>
    </citation>
    <scope>NUCLEOTIDE SEQUENCE [LARGE SCALE GENOMIC DNA]</scope>
    <source>
        <strain evidence="2 3">DSM 29988</strain>
    </source>
</reference>
<dbReference type="Proteomes" id="UP001596481">
    <property type="component" value="Unassembled WGS sequence"/>
</dbReference>
<evidence type="ECO:0000256" key="1">
    <source>
        <dbReference type="SAM" id="MobiDB-lite"/>
    </source>
</evidence>
<feature type="compositionally biased region" description="Acidic residues" evidence="1">
    <location>
        <begin position="24"/>
        <end position="41"/>
    </location>
</feature>
<feature type="region of interest" description="Disordered" evidence="1">
    <location>
        <begin position="90"/>
        <end position="131"/>
    </location>
</feature>
<dbReference type="AlphaFoldDB" id="A0ABD5ZC74"/>
<protein>
    <recommendedName>
        <fullName evidence="4">Phosphotransferase system, HPr-related protein</fullName>
    </recommendedName>
</protein>
<dbReference type="EMBL" id="JBHTAA010000001">
    <property type="protein sequence ID" value="MFC7202867.1"/>
    <property type="molecule type" value="Genomic_DNA"/>
</dbReference>
<evidence type="ECO:0000313" key="2">
    <source>
        <dbReference type="EMBL" id="MFC7202867.1"/>
    </source>
</evidence>
<name>A0ABD5ZC74_9EURY</name>
<proteinExistence type="predicted"/>
<organism evidence="2 3">
    <name type="scientific">Haloferax namakaokahaiae</name>
    <dbReference type="NCBI Taxonomy" id="1748331"/>
    <lineage>
        <taxon>Archaea</taxon>
        <taxon>Methanobacteriati</taxon>
        <taxon>Methanobacteriota</taxon>
        <taxon>Stenosarchaea group</taxon>
        <taxon>Halobacteria</taxon>
        <taxon>Halobacteriales</taxon>
        <taxon>Haloferacaceae</taxon>
        <taxon>Haloferax</taxon>
    </lineage>
</organism>
<evidence type="ECO:0008006" key="4">
    <source>
        <dbReference type="Google" id="ProtNLM"/>
    </source>
</evidence>
<evidence type="ECO:0000313" key="3">
    <source>
        <dbReference type="Proteomes" id="UP001596481"/>
    </source>
</evidence>
<sequence length="131" mass="14414">MRYLHHDSEESAMLRNQQVLGDDSPLEFDEEGVGGPVDDDTAQTLSAMHRHVTLGRRARDTDGETPPDEAEPKDSAEAFDAEAFVDRTPMSKVTDDLDSGAFDDHLDAIADAESDGRDRDGVNEAIEARRE</sequence>
<comment type="caution">
    <text evidence="2">The sequence shown here is derived from an EMBL/GenBank/DDBJ whole genome shotgun (WGS) entry which is preliminary data.</text>
</comment>
<accession>A0ABD5ZC74</accession>
<keyword evidence="3" id="KW-1185">Reference proteome</keyword>
<feature type="region of interest" description="Disordered" evidence="1">
    <location>
        <begin position="1"/>
        <end position="78"/>
    </location>
</feature>
<gene>
    <name evidence="2" type="ORF">ACFQJC_05020</name>
</gene>
<feature type="compositionally biased region" description="Basic and acidic residues" evidence="1">
    <location>
        <begin position="102"/>
        <end position="131"/>
    </location>
</feature>
<dbReference type="RefSeq" id="WP_390222154.1">
    <property type="nucleotide sequence ID" value="NZ_JBHTAA010000001.1"/>
</dbReference>